<organism evidence="5 6">
    <name type="scientific">Cladophialophora psammophila CBS 110553</name>
    <dbReference type="NCBI Taxonomy" id="1182543"/>
    <lineage>
        <taxon>Eukaryota</taxon>
        <taxon>Fungi</taxon>
        <taxon>Dikarya</taxon>
        <taxon>Ascomycota</taxon>
        <taxon>Pezizomycotina</taxon>
        <taxon>Eurotiomycetes</taxon>
        <taxon>Chaetothyriomycetidae</taxon>
        <taxon>Chaetothyriales</taxon>
        <taxon>Herpotrichiellaceae</taxon>
        <taxon>Cladophialophora</taxon>
    </lineage>
</organism>
<comment type="subunit">
    <text evidence="3">Homododecamer. Adopts a ring-like structure, composed of an arrangement of two hexameric rings stacked on top of one another.</text>
</comment>
<comment type="catalytic activity">
    <reaction evidence="3">
        <text>3-dehydroquinate = 3-dehydroshikimate + H2O</text>
        <dbReference type="Rhea" id="RHEA:21096"/>
        <dbReference type="ChEBI" id="CHEBI:15377"/>
        <dbReference type="ChEBI" id="CHEBI:16630"/>
        <dbReference type="ChEBI" id="CHEBI:32364"/>
        <dbReference type="EC" id="4.2.1.10"/>
    </reaction>
</comment>
<evidence type="ECO:0000313" key="5">
    <source>
        <dbReference type="EMBL" id="EXJ72945.1"/>
    </source>
</evidence>
<dbReference type="Gene3D" id="3.40.50.9100">
    <property type="entry name" value="Dehydroquinase, class II"/>
    <property type="match status" value="1"/>
</dbReference>
<reference evidence="5 6" key="1">
    <citation type="submission" date="2013-03" db="EMBL/GenBank/DDBJ databases">
        <title>The Genome Sequence of Cladophialophora psammophila CBS 110553.</title>
        <authorList>
            <consortium name="The Broad Institute Genomics Platform"/>
            <person name="Cuomo C."/>
            <person name="de Hoog S."/>
            <person name="Gorbushina A."/>
            <person name="Walker B."/>
            <person name="Young S.K."/>
            <person name="Zeng Q."/>
            <person name="Gargeya S."/>
            <person name="Fitzgerald M."/>
            <person name="Haas B."/>
            <person name="Abouelleil A."/>
            <person name="Allen A.W."/>
            <person name="Alvarado L."/>
            <person name="Arachchi H.M."/>
            <person name="Berlin A.M."/>
            <person name="Chapman S.B."/>
            <person name="Gainer-Dewar J."/>
            <person name="Goldberg J."/>
            <person name="Griggs A."/>
            <person name="Gujja S."/>
            <person name="Hansen M."/>
            <person name="Howarth C."/>
            <person name="Imamovic A."/>
            <person name="Ireland A."/>
            <person name="Larimer J."/>
            <person name="McCowan C."/>
            <person name="Murphy C."/>
            <person name="Pearson M."/>
            <person name="Poon T.W."/>
            <person name="Priest M."/>
            <person name="Roberts A."/>
            <person name="Saif S."/>
            <person name="Shea T."/>
            <person name="Sisk P."/>
            <person name="Sykes S."/>
            <person name="Wortman J."/>
            <person name="Nusbaum C."/>
            <person name="Birren B."/>
        </authorList>
    </citation>
    <scope>NUCLEOTIDE SEQUENCE [LARGE SCALE GENOMIC DNA]</scope>
    <source>
        <strain evidence="5 6">CBS 110553</strain>
    </source>
</reference>
<dbReference type="SUPFAM" id="SSF52304">
    <property type="entry name" value="Type II 3-dehydroquinate dehydratase"/>
    <property type="match status" value="2"/>
</dbReference>
<feature type="active site" description="Proton donor" evidence="3">
    <location>
        <position position="145"/>
    </location>
</feature>
<feature type="binding site" evidence="3">
    <location>
        <begin position="146"/>
        <end position="147"/>
    </location>
    <ligand>
        <name>substrate</name>
    </ligand>
</feature>
<dbReference type="PROSITE" id="PS01029">
    <property type="entry name" value="DEHYDROQUINASE_II"/>
    <property type="match status" value="1"/>
</dbReference>
<keyword evidence="1 3" id="KW-0672">Quinate metabolism</keyword>
<comment type="caution">
    <text evidence="5">The sequence shown here is derived from an EMBL/GenBank/DDBJ whole genome shotgun (WGS) entry which is preliminary data.</text>
</comment>
<dbReference type="InterPro" id="IPR001874">
    <property type="entry name" value="DHquinase_II"/>
</dbReference>
<dbReference type="Pfam" id="PF01220">
    <property type="entry name" value="DHquinase_II"/>
    <property type="match status" value="1"/>
</dbReference>
<dbReference type="STRING" id="1182543.W9X6K0"/>
<gene>
    <name evidence="3" type="primary">qutE</name>
    <name evidence="5" type="ORF">A1O5_04094</name>
</gene>
<feature type="region of interest" description="Disordered" evidence="4">
    <location>
        <begin position="81"/>
        <end position="111"/>
    </location>
</feature>
<dbReference type="Proteomes" id="UP000019471">
    <property type="component" value="Unassembled WGS sequence"/>
</dbReference>
<feature type="binding site" evidence="3">
    <location>
        <position position="119"/>
    </location>
    <ligand>
        <name>substrate</name>
    </ligand>
</feature>
<comment type="function">
    <text evidence="3">Is involved in the catabolism of quinate. Allows the utilization of quinate as carbon source via the beta-ketoadipate pathway.</text>
</comment>
<dbReference type="GO" id="GO:0019631">
    <property type="term" value="P:quinate catabolic process"/>
    <property type="evidence" value="ECO:0007669"/>
    <property type="project" value="TreeGrafter"/>
</dbReference>
<dbReference type="GeneID" id="19188819"/>
<evidence type="ECO:0000256" key="3">
    <source>
        <dbReference type="HAMAP-Rule" id="MF_03136"/>
    </source>
</evidence>
<keyword evidence="6" id="KW-1185">Reference proteome</keyword>
<evidence type="ECO:0000313" key="6">
    <source>
        <dbReference type="Proteomes" id="UP000019471"/>
    </source>
</evidence>
<dbReference type="EMBL" id="AMGX01000005">
    <property type="protein sequence ID" value="EXJ72945.1"/>
    <property type="molecule type" value="Genomic_DNA"/>
</dbReference>
<sequence>MSSPSSFPQRPRRKLLLINGPNLNLLGTREPQIYGSTTLADVVSAAVSRGKELGIEVVPFQSNHEGMIVDFIQSHFIPPPQAQSSLSAPAENQTANKKDTSTSSPEDRTTSPRIGVIINPAAFTHTSVAIRDALLATSLPFVEVHISNIHAREPWRSHSYFSDKAVGVVMGLGAYGYRAALEFWAHRWDKEDEEENKRRLG</sequence>
<dbReference type="GO" id="GO:0003855">
    <property type="term" value="F:3-dehydroquinate dehydratase activity"/>
    <property type="evidence" value="ECO:0007669"/>
    <property type="project" value="UniProtKB-UniRule"/>
</dbReference>
<feature type="active site" description="Proton acceptor" evidence="3">
    <location>
        <position position="34"/>
    </location>
</feature>
<feature type="compositionally biased region" description="Basic and acidic residues" evidence="4">
    <location>
        <begin position="96"/>
        <end position="110"/>
    </location>
</feature>
<keyword evidence="2 3" id="KW-0456">Lyase</keyword>
<feature type="binding site" evidence="3">
    <location>
        <position position="132"/>
    </location>
    <ligand>
        <name>substrate</name>
    </ligand>
</feature>
<evidence type="ECO:0000256" key="4">
    <source>
        <dbReference type="SAM" id="MobiDB-lite"/>
    </source>
</evidence>
<dbReference type="PANTHER" id="PTHR21272:SF3">
    <property type="entry name" value="CATABOLIC 3-DEHYDROQUINASE"/>
    <property type="match status" value="1"/>
</dbReference>
<dbReference type="GO" id="GO:0046279">
    <property type="term" value="P:3,4-dihydroxybenzoate biosynthetic process"/>
    <property type="evidence" value="ECO:0007669"/>
    <property type="project" value="UniProtKB-UniRule"/>
</dbReference>
<dbReference type="InterPro" id="IPR036441">
    <property type="entry name" value="DHquinase_II_sf"/>
</dbReference>
<dbReference type="PANTHER" id="PTHR21272">
    <property type="entry name" value="CATABOLIC 3-DEHYDROQUINASE"/>
    <property type="match status" value="1"/>
</dbReference>
<dbReference type="eggNOG" id="ENOG502S1A9">
    <property type="taxonomic scope" value="Eukaryota"/>
</dbReference>
<dbReference type="EC" id="4.2.1.10" evidence="3"/>
<accession>W9X6K0</accession>
<comment type="similarity">
    <text evidence="3">Belongs to the type-II 3-dehydroquinase family.</text>
</comment>
<dbReference type="InterPro" id="IPR018509">
    <property type="entry name" value="DHquinase_II_CS"/>
</dbReference>
<comment type="pathway">
    <text evidence="3">Aromatic compound metabolism; 3,4-dihydroxybenzoate biosynthesis; 3,4-dihydroxybenzoate from 3-dehydroquinate: step 1/2.</text>
</comment>
<dbReference type="AlphaFoldDB" id="W9X6K0"/>
<dbReference type="CDD" id="cd00466">
    <property type="entry name" value="DHQase_II"/>
    <property type="match status" value="1"/>
</dbReference>
<dbReference type="HAMAP" id="MF_00169">
    <property type="entry name" value="AroQ"/>
    <property type="match status" value="1"/>
</dbReference>
<dbReference type="OrthoDB" id="8191625at2759"/>
<name>W9X6K0_9EURO</name>
<dbReference type="HOGENOM" id="CLU_090968_1_0_1"/>
<dbReference type="UniPathway" id="UPA00088">
    <property type="reaction ID" value="UER00178"/>
</dbReference>
<protein>
    <recommendedName>
        <fullName evidence="3">Catabolic 3-dehydroquinase</fullName>
        <shortName evidence="3">cDHQase</shortName>
        <ecNumber evidence="3">4.2.1.10</ecNumber>
    </recommendedName>
    <alternativeName>
        <fullName evidence="3">3-dehydroquinate dehydratase</fullName>
    </alternativeName>
</protein>
<feature type="binding site" evidence="3">
    <location>
        <position position="156"/>
    </location>
    <ligand>
        <name>substrate</name>
    </ligand>
</feature>
<evidence type="ECO:0000256" key="1">
    <source>
        <dbReference type="ARBA" id="ARBA00022911"/>
    </source>
</evidence>
<proteinExistence type="inferred from homology"/>
<feature type="binding site" evidence="3">
    <location>
        <position position="125"/>
    </location>
    <ligand>
        <name>substrate</name>
    </ligand>
</feature>
<feature type="site" description="Transition state stabilizer" evidence="3">
    <location>
        <position position="29"/>
    </location>
</feature>
<dbReference type="RefSeq" id="XP_007742892.1">
    <property type="nucleotide sequence ID" value="XM_007744702.1"/>
</dbReference>
<evidence type="ECO:0000256" key="2">
    <source>
        <dbReference type="ARBA" id="ARBA00023239"/>
    </source>
</evidence>